<proteinExistence type="predicted"/>
<dbReference type="InParanoid" id="K9FCR4"/>
<gene>
    <name evidence="1" type="ORF">PDIG_74440</name>
</gene>
<comment type="caution">
    <text evidence="1">The sequence shown here is derived from an EMBL/GenBank/DDBJ whole genome shotgun (WGS) entry which is preliminary data.</text>
</comment>
<reference evidence="2" key="1">
    <citation type="journal article" date="2012" name="BMC Genomics">
        <title>Genome sequence of the necrotrophic fungus Penicillium digitatum, the main postharvest pathogen of citrus.</title>
        <authorList>
            <person name="Marcet-Houben M."/>
            <person name="Ballester A.-R."/>
            <person name="de la Fuente B."/>
            <person name="Harries E."/>
            <person name="Marcos J.F."/>
            <person name="Gonzalez-Candelas L."/>
            <person name="Gabaldon T."/>
        </authorList>
    </citation>
    <scope>NUCLEOTIDE SEQUENCE [LARGE SCALE GENOMIC DNA]</scope>
    <source>
        <strain evidence="2">PHI26 / CECT 20796</strain>
    </source>
</reference>
<sequence length="63" mass="7076">MLSSRGSENVRELAKPWRFSLTQNYDPEENPTGLISFGMAENVSVSPTSRIPKANYQLETNES</sequence>
<dbReference type="EMBL" id="AKCT01000266">
    <property type="protein sequence ID" value="EKV07170.1"/>
    <property type="molecule type" value="Genomic_DNA"/>
</dbReference>
<dbReference type="Proteomes" id="UP000009882">
    <property type="component" value="Unassembled WGS sequence"/>
</dbReference>
<keyword evidence="2" id="KW-1185">Reference proteome</keyword>
<protein>
    <submittedName>
        <fullName evidence="1">Uncharacterized protein</fullName>
    </submittedName>
</protein>
<dbReference type="HOGENOM" id="CLU_2886514_0_0_1"/>
<dbReference type="AlphaFoldDB" id="K9FCR4"/>
<accession>K9FCR4</accession>
<dbReference type="STRING" id="1170229.K9FCR4"/>
<organism evidence="1 2">
    <name type="scientific">Penicillium digitatum (strain PHI26 / CECT 20796)</name>
    <name type="common">Green mold</name>
    <dbReference type="NCBI Taxonomy" id="1170229"/>
    <lineage>
        <taxon>Eukaryota</taxon>
        <taxon>Fungi</taxon>
        <taxon>Dikarya</taxon>
        <taxon>Ascomycota</taxon>
        <taxon>Pezizomycotina</taxon>
        <taxon>Eurotiomycetes</taxon>
        <taxon>Eurotiomycetidae</taxon>
        <taxon>Eurotiales</taxon>
        <taxon>Aspergillaceae</taxon>
        <taxon>Penicillium</taxon>
    </lineage>
</organism>
<name>K9FCR4_PEND2</name>
<evidence type="ECO:0000313" key="2">
    <source>
        <dbReference type="Proteomes" id="UP000009882"/>
    </source>
</evidence>
<evidence type="ECO:0000313" key="1">
    <source>
        <dbReference type="EMBL" id="EKV07170.1"/>
    </source>
</evidence>